<comment type="caution">
    <text evidence="9">The sequence shown here is derived from an EMBL/GenBank/DDBJ whole genome shotgun (WGS) entry which is preliminary data.</text>
</comment>
<dbReference type="InterPro" id="IPR051535">
    <property type="entry name" value="Siderophore_ABC-ATPase"/>
</dbReference>
<dbReference type="RefSeq" id="WP_007745741.1">
    <property type="nucleotide sequence ID" value="NZ_ATZG01000004.1"/>
</dbReference>
<keyword evidence="5" id="KW-0408">Iron</keyword>
<dbReference type="AlphaFoldDB" id="G9WJK8"/>
<dbReference type="GO" id="GO:0005886">
    <property type="term" value="C:plasma membrane"/>
    <property type="evidence" value="ECO:0007669"/>
    <property type="project" value="UniProtKB-SubCell"/>
</dbReference>
<protein>
    <submittedName>
        <fullName evidence="9">ABC-type antimicrobial peptide transport system ATPase component</fullName>
    </submittedName>
</protein>
<dbReference type="HOGENOM" id="CLU_079631_2_0_9"/>
<evidence type="ECO:0000256" key="1">
    <source>
        <dbReference type="ARBA" id="ARBA00004202"/>
    </source>
</evidence>
<accession>G9WJK8</accession>
<evidence type="ECO:0000256" key="7">
    <source>
        <dbReference type="ARBA" id="ARBA00023136"/>
    </source>
</evidence>
<evidence type="ECO:0000256" key="4">
    <source>
        <dbReference type="ARBA" id="ARBA00022496"/>
    </source>
</evidence>
<dbReference type="OrthoDB" id="9784297at2"/>
<comment type="subcellular location">
    <subcellularLocation>
        <location evidence="1">Cell membrane</location>
        <topology evidence="1">Peripheral membrane protein</topology>
    </subcellularLocation>
</comment>
<dbReference type="PANTHER" id="PTHR42771">
    <property type="entry name" value="IRON(3+)-HYDROXAMATE IMPORT ATP-BINDING PROTEIN FHUC"/>
    <property type="match status" value="1"/>
</dbReference>
<sequence length="265" mass="30641">MLLKEIIFRTSAKKENTYPFNLPWFLQTDKIRFSTPVTILVGDNGSGKSSLMEAIALSNQAIAMTGQPLLHNPEYAAIEKLEPYLSLHWQQQNKRGFFFRADDFISFIRETQQRKYDAQQELSQIQDPHSLARIPYLHTLYDLARLYPIDLDKVSHAEAFLEIFKTRFRPNALYLLDEPEAPLTSENQLSLIYLIHEAVLQGAQFIIATHSPIIMAYPKTDIMQLSDTGLKKISYDQIPQVSFLRNFLDSPERYFSKLFSDSDDL</sequence>
<keyword evidence="3" id="KW-1003">Cell membrane</keyword>
<dbReference type="Proteomes" id="UP000004959">
    <property type="component" value="Chromosome"/>
</dbReference>
<dbReference type="SUPFAM" id="SSF52540">
    <property type="entry name" value="P-loop containing nucleoside triphosphate hydrolases"/>
    <property type="match status" value="1"/>
</dbReference>
<keyword evidence="4" id="KW-0410">Iron transport</keyword>
<keyword evidence="2" id="KW-0813">Transport</keyword>
<evidence type="ECO:0000259" key="8">
    <source>
        <dbReference type="SMART" id="SM00382"/>
    </source>
</evidence>
<dbReference type="InterPro" id="IPR003593">
    <property type="entry name" value="AAA+_ATPase"/>
</dbReference>
<dbReference type="PANTHER" id="PTHR42771:SF2">
    <property type="entry name" value="IRON(3+)-HYDROXAMATE IMPORT ATP-BINDING PROTEIN FHUC"/>
    <property type="match status" value="1"/>
</dbReference>
<dbReference type="GO" id="GO:0006826">
    <property type="term" value="P:iron ion transport"/>
    <property type="evidence" value="ECO:0007669"/>
    <property type="project" value="UniProtKB-KW"/>
</dbReference>
<evidence type="ECO:0000256" key="6">
    <source>
        <dbReference type="ARBA" id="ARBA00023065"/>
    </source>
</evidence>
<dbReference type="GO" id="GO:0006302">
    <property type="term" value="P:double-strand break repair"/>
    <property type="evidence" value="ECO:0007669"/>
    <property type="project" value="InterPro"/>
</dbReference>
<keyword evidence="6" id="KW-0406">Ion transport</keyword>
<reference evidence="9 10" key="1">
    <citation type="journal article" date="2012" name="PLoS ONE">
        <title>Functional divergence in the genus oenococcus as predicted by genome sequencing of the newly-described species, Oenococcus kitaharae.</title>
        <authorList>
            <person name="Borneman A.R."/>
            <person name="McCarthy J.M."/>
            <person name="Chambers P.J."/>
            <person name="Bartowsky E.J."/>
        </authorList>
    </citation>
    <scope>NUCLEOTIDE SEQUENCE [LARGE SCALE GENOMIC DNA]</scope>
    <source>
        <strain evidence="10">DSM17330</strain>
    </source>
</reference>
<dbReference type="Gene3D" id="3.40.50.300">
    <property type="entry name" value="P-loop containing nucleotide triphosphate hydrolases"/>
    <property type="match status" value="2"/>
</dbReference>
<feature type="domain" description="AAA+ ATPase" evidence="8">
    <location>
        <begin position="34"/>
        <end position="230"/>
    </location>
</feature>
<evidence type="ECO:0000256" key="5">
    <source>
        <dbReference type="ARBA" id="ARBA00023004"/>
    </source>
</evidence>
<dbReference type="SMART" id="SM00382">
    <property type="entry name" value="AAA"/>
    <property type="match status" value="1"/>
</dbReference>
<dbReference type="GO" id="GO:0016887">
    <property type="term" value="F:ATP hydrolysis activity"/>
    <property type="evidence" value="ECO:0007669"/>
    <property type="project" value="InterPro"/>
</dbReference>
<keyword evidence="10" id="KW-1185">Reference proteome</keyword>
<dbReference type="eggNOG" id="COG3910">
    <property type="taxonomic scope" value="Bacteria"/>
</dbReference>
<dbReference type="PATRIC" id="fig|1045004.4.peg.949"/>
<dbReference type="STRING" id="336988.NT96_05480"/>
<organism evidence="9 10">
    <name type="scientific">Oenococcus kitaharae DSM 17330</name>
    <dbReference type="NCBI Taxonomy" id="1045004"/>
    <lineage>
        <taxon>Bacteria</taxon>
        <taxon>Bacillati</taxon>
        <taxon>Bacillota</taxon>
        <taxon>Bacilli</taxon>
        <taxon>Lactobacillales</taxon>
        <taxon>Lactobacillaceae</taxon>
        <taxon>Oenococcus</taxon>
    </lineage>
</organism>
<name>G9WJK8_9LACO</name>
<dbReference type="InterPro" id="IPR027417">
    <property type="entry name" value="P-loop_NTPase"/>
</dbReference>
<evidence type="ECO:0000256" key="3">
    <source>
        <dbReference type="ARBA" id="ARBA00022475"/>
    </source>
</evidence>
<dbReference type="Pfam" id="PF13476">
    <property type="entry name" value="AAA_23"/>
    <property type="match status" value="1"/>
</dbReference>
<evidence type="ECO:0000313" key="9">
    <source>
        <dbReference type="EMBL" id="EHN59053.1"/>
    </source>
</evidence>
<gene>
    <name evidence="9" type="ORF">OKIT_0949</name>
</gene>
<dbReference type="EMBL" id="AFVZ01000001">
    <property type="protein sequence ID" value="EHN59053.1"/>
    <property type="molecule type" value="Genomic_DNA"/>
</dbReference>
<proteinExistence type="predicted"/>
<evidence type="ECO:0000256" key="2">
    <source>
        <dbReference type="ARBA" id="ARBA00022448"/>
    </source>
</evidence>
<keyword evidence="7" id="KW-0472">Membrane</keyword>
<dbReference type="InterPro" id="IPR038729">
    <property type="entry name" value="Rad50/SbcC_AAA"/>
</dbReference>
<evidence type="ECO:0000313" key="10">
    <source>
        <dbReference type="Proteomes" id="UP000004959"/>
    </source>
</evidence>